<sequence length="71" mass="7574">MCRSKVDASPGTGCSGLAAVSLRIVSILRFVWRFPVKQQRGRRTVDETTGTTIPSRKLYVVAAGDAAPVAP</sequence>
<evidence type="ECO:0000256" key="1">
    <source>
        <dbReference type="SAM" id="Phobius"/>
    </source>
</evidence>
<evidence type="ECO:0000313" key="3">
    <source>
        <dbReference type="Proteomes" id="UP000642819"/>
    </source>
</evidence>
<dbReference type="EMBL" id="BMXK01000006">
    <property type="protein sequence ID" value="GHD06588.1"/>
    <property type="molecule type" value="Genomic_DNA"/>
</dbReference>
<accession>A0ABQ3GHA3</accession>
<evidence type="ECO:0000313" key="2">
    <source>
        <dbReference type="EMBL" id="GHD06588.1"/>
    </source>
</evidence>
<keyword evidence="1" id="KW-1133">Transmembrane helix</keyword>
<keyword evidence="1" id="KW-0812">Transmembrane</keyword>
<protein>
    <submittedName>
        <fullName evidence="2">Uncharacterized protein</fullName>
    </submittedName>
</protein>
<gene>
    <name evidence="2" type="ORF">GCM10008096_16740</name>
</gene>
<reference evidence="3" key="1">
    <citation type="journal article" date="2019" name="Int. J. Syst. Evol. Microbiol.">
        <title>The Global Catalogue of Microorganisms (GCM) 10K type strain sequencing project: providing services to taxonomists for standard genome sequencing and annotation.</title>
        <authorList>
            <consortium name="The Broad Institute Genomics Platform"/>
            <consortium name="The Broad Institute Genome Sequencing Center for Infectious Disease"/>
            <person name="Wu L."/>
            <person name="Ma J."/>
        </authorList>
    </citation>
    <scope>NUCLEOTIDE SEQUENCE [LARGE SCALE GENOMIC DNA]</scope>
    <source>
        <strain evidence="3">KCTC 19466</strain>
    </source>
</reference>
<organism evidence="2 3">
    <name type="scientific">Zhihengliuella salsuginis</name>
    <dbReference type="NCBI Taxonomy" id="578222"/>
    <lineage>
        <taxon>Bacteria</taxon>
        <taxon>Bacillati</taxon>
        <taxon>Actinomycetota</taxon>
        <taxon>Actinomycetes</taxon>
        <taxon>Micrococcales</taxon>
        <taxon>Micrococcaceae</taxon>
        <taxon>Zhihengliuella</taxon>
    </lineage>
</organism>
<comment type="caution">
    <text evidence="2">The sequence shown here is derived from an EMBL/GenBank/DDBJ whole genome shotgun (WGS) entry which is preliminary data.</text>
</comment>
<keyword evidence="3" id="KW-1185">Reference proteome</keyword>
<proteinExistence type="predicted"/>
<dbReference type="Proteomes" id="UP000642819">
    <property type="component" value="Unassembled WGS sequence"/>
</dbReference>
<feature type="transmembrane region" description="Helical" evidence="1">
    <location>
        <begin position="15"/>
        <end position="32"/>
    </location>
</feature>
<keyword evidence="1" id="KW-0472">Membrane</keyword>
<name>A0ABQ3GHA3_9MICC</name>